<name>A0A3E3JYC9_9FIRM</name>
<protein>
    <recommendedName>
        <fullName evidence="3">Phage protein</fullName>
    </recommendedName>
</protein>
<evidence type="ECO:0008006" key="3">
    <source>
        <dbReference type="Google" id="ProtNLM"/>
    </source>
</evidence>
<proteinExistence type="predicted"/>
<reference evidence="1 2" key="1">
    <citation type="submission" date="2018-08" db="EMBL/GenBank/DDBJ databases">
        <title>A genome reference for cultivated species of the human gut microbiota.</title>
        <authorList>
            <person name="Zou Y."/>
            <person name="Xue W."/>
            <person name="Luo G."/>
        </authorList>
    </citation>
    <scope>NUCLEOTIDE SEQUENCE [LARGE SCALE GENOMIC DNA]</scope>
    <source>
        <strain evidence="1 2">AF37-2AT</strain>
    </source>
</reference>
<organism evidence="1 2">
    <name type="scientific">Sellimonas intestinalis</name>
    <dbReference type="NCBI Taxonomy" id="1653434"/>
    <lineage>
        <taxon>Bacteria</taxon>
        <taxon>Bacillati</taxon>
        <taxon>Bacillota</taxon>
        <taxon>Clostridia</taxon>
        <taxon>Lachnospirales</taxon>
        <taxon>Lachnospiraceae</taxon>
        <taxon>Sellimonas</taxon>
    </lineage>
</organism>
<dbReference type="OrthoDB" id="3236584at2"/>
<dbReference type="AlphaFoldDB" id="A0A3E3JYC9"/>
<evidence type="ECO:0000313" key="2">
    <source>
        <dbReference type="Proteomes" id="UP000261080"/>
    </source>
</evidence>
<accession>A0A3E3JYC9</accession>
<dbReference type="Proteomes" id="UP000261080">
    <property type="component" value="Unassembled WGS sequence"/>
</dbReference>
<comment type="caution">
    <text evidence="1">The sequence shown here is derived from an EMBL/GenBank/DDBJ whole genome shotgun (WGS) entry which is preliminary data.</text>
</comment>
<keyword evidence="2" id="KW-1185">Reference proteome</keyword>
<gene>
    <name evidence="1" type="ORF">DW016_15025</name>
</gene>
<dbReference type="EMBL" id="QVLX01000014">
    <property type="protein sequence ID" value="RGE84610.1"/>
    <property type="molecule type" value="Genomic_DNA"/>
</dbReference>
<evidence type="ECO:0000313" key="1">
    <source>
        <dbReference type="EMBL" id="RGE84610.1"/>
    </source>
</evidence>
<sequence>MELRDTVDMMNSEDYKERFKAEYYQTVIRYGKLKNMLDRWDEGILNFSPTCPRSTYNIQINSMAEYIAILEARAVMEGIELCK</sequence>
<dbReference type="InterPro" id="IPR054052">
    <property type="entry name" value="Y16Q-like"/>
</dbReference>
<dbReference type="Pfam" id="PF21825">
    <property type="entry name" value="crAss001_48"/>
    <property type="match status" value="1"/>
</dbReference>